<accession>A0A975YPL8</accession>
<name>A0A975YPL8_9VIBR</name>
<sequence length="79" mass="9300">MTKESHPLDKRIIKLMQEKRGLLKKEAKAVLKQEVYRLNPDEIQKVKLYSEHFGLNSQQQLLSEILDLRREALISQLSI</sequence>
<proteinExistence type="predicted"/>
<protein>
    <submittedName>
        <fullName evidence="1">Uncharacterized protein</fullName>
    </submittedName>
</protein>
<gene>
    <name evidence="1" type="ORF">KNV97_11515</name>
</gene>
<dbReference type="AlphaFoldDB" id="A0A975YPL8"/>
<dbReference type="KEGG" id="vos:KNV97_11515"/>
<keyword evidence="2" id="KW-1185">Reference proteome</keyword>
<evidence type="ECO:0000313" key="1">
    <source>
        <dbReference type="EMBL" id="QXO18844.1"/>
    </source>
</evidence>
<reference evidence="1" key="1">
    <citation type="submission" date="2021-06" db="EMBL/GenBank/DDBJ databases">
        <title>Vibrio nov. sp., novel gut bacterium isolated from Yellow Sea oyster.</title>
        <authorList>
            <person name="Muhammad N."/>
            <person name="Nguyen T.H."/>
            <person name="Lee Y.-J."/>
            <person name="Ko J."/>
            <person name="Kim S.-G."/>
        </authorList>
    </citation>
    <scope>NUCLEOTIDE SEQUENCE</scope>
    <source>
        <strain evidence="1">OG9-811</strain>
    </source>
</reference>
<evidence type="ECO:0000313" key="2">
    <source>
        <dbReference type="Proteomes" id="UP000694232"/>
    </source>
</evidence>
<dbReference type="Proteomes" id="UP000694232">
    <property type="component" value="Chromosome 1"/>
</dbReference>
<dbReference type="EMBL" id="CP076643">
    <property type="protein sequence ID" value="QXO18844.1"/>
    <property type="molecule type" value="Genomic_DNA"/>
</dbReference>
<dbReference type="RefSeq" id="WP_136487481.1">
    <property type="nucleotide sequence ID" value="NZ_CP076643.1"/>
</dbReference>
<organism evidence="1 2">
    <name type="scientific">Vibrio ostreae</name>
    <dbReference type="NCBI Taxonomy" id="2841925"/>
    <lineage>
        <taxon>Bacteria</taxon>
        <taxon>Pseudomonadati</taxon>
        <taxon>Pseudomonadota</taxon>
        <taxon>Gammaproteobacteria</taxon>
        <taxon>Vibrionales</taxon>
        <taxon>Vibrionaceae</taxon>
        <taxon>Vibrio</taxon>
    </lineage>
</organism>